<gene>
    <name evidence="2" type="primary">Dsim\GD17875</name>
    <name evidence="2" type="ORF">Dsim_GD17875</name>
</gene>
<dbReference type="AlphaFoldDB" id="B4QEI3"/>
<reference evidence="2 3" key="1">
    <citation type="journal article" date="2007" name="Nature">
        <title>Evolution of genes and genomes on the Drosophila phylogeny.</title>
        <authorList>
            <consortium name="Drosophila 12 Genomes Consortium"/>
            <person name="Clark A.G."/>
            <person name="Eisen M.B."/>
            <person name="Smith D.R."/>
            <person name="Bergman C.M."/>
            <person name="Oliver B."/>
            <person name="Markow T.A."/>
            <person name="Kaufman T.C."/>
            <person name="Kellis M."/>
            <person name="Gelbart W."/>
            <person name="Iyer V.N."/>
            <person name="Pollard D.A."/>
            <person name="Sackton T.B."/>
            <person name="Larracuente A.M."/>
            <person name="Singh N.D."/>
            <person name="Abad J.P."/>
            <person name="Abt D.N."/>
            <person name="Adryan B."/>
            <person name="Aguade M."/>
            <person name="Akashi H."/>
            <person name="Anderson W.W."/>
            <person name="Aquadro C.F."/>
            <person name="Ardell D.H."/>
            <person name="Arguello R."/>
            <person name="Artieri C.G."/>
            <person name="Barbash D.A."/>
            <person name="Barker D."/>
            <person name="Barsanti P."/>
            <person name="Batterham P."/>
            <person name="Batzoglou S."/>
            <person name="Begun D."/>
            <person name="Bhutkar A."/>
            <person name="Blanco E."/>
            <person name="Bosak S.A."/>
            <person name="Bradley R.K."/>
            <person name="Brand A.D."/>
            <person name="Brent M.R."/>
            <person name="Brooks A.N."/>
            <person name="Brown R.H."/>
            <person name="Butlin R.K."/>
            <person name="Caggese C."/>
            <person name="Calvi B.R."/>
            <person name="Bernardo de Carvalho A."/>
            <person name="Caspi A."/>
            <person name="Castrezana S."/>
            <person name="Celniker S.E."/>
            <person name="Chang J.L."/>
            <person name="Chapple C."/>
            <person name="Chatterji S."/>
            <person name="Chinwalla A."/>
            <person name="Civetta A."/>
            <person name="Clifton S.W."/>
            <person name="Comeron J.M."/>
            <person name="Costello J.C."/>
            <person name="Coyne J.A."/>
            <person name="Daub J."/>
            <person name="David R.G."/>
            <person name="Delcher A.L."/>
            <person name="Delehaunty K."/>
            <person name="Do C.B."/>
            <person name="Ebling H."/>
            <person name="Edwards K."/>
            <person name="Eickbush T."/>
            <person name="Evans J.D."/>
            <person name="Filipski A."/>
            <person name="Findeiss S."/>
            <person name="Freyhult E."/>
            <person name="Fulton L."/>
            <person name="Fulton R."/>
            <person name="Garcia A.C."/>
            <person name="Gardiner A."/>
            <person name="Garfield D.A."/>
            <person name="Garvin B.E."/>
            <person name="Gibson G."/>
            <person name="Gilbert D."/>
            <person name="Gnerre S."/>
            <person name="Godfrey J."/>
            <person name="Good R."/>
            <person name="Gotea V."/>
            <person name="Gravely B."/>
            <person name="Greenberg A.J."/>
            <person name="Griffiths-Jones S."/>
            <person name="Gross S."/>
            <person name="Guigo R."/>
            <person name="Gustafson E.A."/>
            <person name="Haerty W."/>
            <person name="Hahn M.W."/>
            <person name="Halligan D.L."/>
            <person name="Halpern A.L."/>
            <person name="Halter G.M."/>
            <person name="Han M.V."/>
            <person name="Heger A."/>
            <person name="Hillier L."/>
            <person name="Hinrichs A.S."/>
            <person name="Holmes I."/>
            <person name="Hoskins R.A."/>
            <person name="Hubisz M.J."/>
            <person name="Hultmark D."/>
            <person name="Huntley M.A."/>
            <person name="Jaffe D.B."/>
            <person name="Jagadeeshan S."/>
            <person name="Jeck W.R."/>
            <person name="Johnson J."/>
            <person name="Jones C.D."/>
            <person name="Jordan W.C."/>
            <person name="Karpen G.H."/>
            <person name="Kataoka E."/>
            <person name="Keightley P.D."/>
            <person name="Kheradpour P."/>
            <person name="Kirkness E.F."/>
            <person name="Koerich L.B."/>
            <person name="Kristiansen K."/>
            <person name="Kudrna D."/>
            <person name="Kulathinal R.J."/>
            <person name="Kumar S."/>
            <person name="Kwok R."/>
            <person name="Lander E."/>
            <person name="Langley C.H."/>
            <person name="Lapoint R."/>
            <person name="Lazzaro B.P."/>
            <person name="Lee S.J."/>
            <person name="Levesque L."/>
            <person name="Li R."/>
            <person name="Lin C.F."/>
            <person name="Lin M.F."/>
            <person name="Lindblad-Toh K."/>
            <person name="Llopart A."/>
            <person name="Long M."/>
            <person name="Low L."/>
            <person name="Lozovsky E."/>
            <person name="Lu J."/>
            <person name="Luo M."/>
            <person name="Machado C.A."/>
            <person name="Makalowski W."/>
            <person name="Marzo M."/>
            <person name="Matsuda M."/>
            <person name="Matzkin L."/>
            <person name="McAllister B."/>
            <person name="McBride C.S."/>
            <person name="McKernan B."/>
            <person name="McKernan K."/>
            <person name="Mendez-Lago M."/>
            <person name="Minx P."/>
            <person name="Mollenhauer M.U."/>
            <person name="Montooth K."/>
            <person name="Mount S.M."/>
            <person name="Mu X."/>
            <person name="Myers E."/>
            <person name="Negre B."/>
            <person name="Newfeld S."/>
            <person name="Nielsen R."/>
            <person name="Noor M.A."/>
            <person name="O'Grady P."/>
            <person name="Pachter L."/>
            <person name="Papaceit M."/>
            <person name="Parisi M.J."/>
            <person name="Parisi M."/>
            <person name="Parts L."/>
            <person name="Pedersen J.S."/>
            <person name="Pesole G."/>
            <person name="Phillippy A.M."/>
            <person name="Ponting C.P."/>
            <person name="Pop M."/>
            <person name="Porcelli D."/>
            <person name="Powell J.R."/>
            <person name="Prohaska S."/>
            <person name="Pruitt K."/>
            <person name="Puig M."/>
            <person name="Quesneville H."/>
            <person name="Ram K.R."/>
            <person name="Rand D."/>
            <person name="Rasmussen M.D."/>
            <person name="Reed L.K."/>
            <person name="Reenan R."/>
            <person name="Reily A."/>
            <person name="Remington K.A."/>
            <person name="Rieger T.T."/>
            <person name="Ritchie M.G."/>
            <person name="Robin C."/>
            <person name="Rogers Y.H."/>
            <person name="Rohde C."/>
            <person name="Rozas J."/>
            <person name="Rubenfield M.J."/>
            <person name="Ruiz A."/>
            <person name="Russo S."/>
            <person name="Salzberg S.L."/>
            <person name="Sanchez-Gracia A."/>
            <person name="Saranga D.J."/>
            <person name="Sato H."/>
            <person name="Schaeffer S.W."/>
            <person name="Schatz M.C."/>
            <person name="Schlenke T."/>
            <person name="Schwartz R."/>
            <person name="Segarra C."/>
            <person name="Singh R.S."/>
            <person name="Sirot L."/>
            <person name="Sirota M."/>
            <person name="Sisneros N.B."/>
            <person name="Smith C.D."/>
            <person name="Smith T.F."/>
            <person name="Spieth J."/>
            <person name="Stage D.E."/>
            <person name="Stark A."/>
            <person name="Stephan W."/>
            <person name="Strausberg R.L."/>
            <person name="Strempel S."/>
            <person name="Sturgill D."/>
            <person name="Sutton G."/>
            <person name="Sutton G.G."/>
            <person name="Tao W."/>
            <person name="Teichmann S."/>
            <person name="Tobari Y.N."/>
            <person name="Tomimura Y."/>
            <person name="Tsolas J.M."/>
            <person name="Valente V.L."/>
            <person name="Venter E."/>
            <person name="Venter J.C."/>
            <person name="Vicario S."/>
            <person name="Vieira F.G."/>
            <person name="Vilella A.J."/>
            <person name="Villasante A."/>
            <person name="Walenz B."/>
            <person name="Wang J."/>
            <person name="Wasserman M."/>
            <person name="Watts T."/>
            <person name="Wilson D."/>
            <person name="Wilson R.K."/>
            <person name="Wing R.A."/>
            <person name="Wolfner M.F."/>
            <person name="Wong A."/>
            <person name="Wong G.K."/>
            <person name="Wu C.I."/>
            <person name="Wu G."/>
            <person name="Yamamoto D."/>
            <person name="Yang H.P."/>
            <person name="Yang S.P."/>
            <person name="Yorke J.A."/>
            <person name="Yoshida K."/>
            <person name="Zdobnov E."/>
            <person name="Zhang P."/>
            <person name="Zhang Y."/>
            <person name="Zimin A.V."/>
            <person name="Baldwin J."/>
            <person name="Abdouelleil A."/>
            <person name="Abdulkadir J."/>
            <person name="Abebe A."/>
            <person name="Abera B."/>
            <person name="Abreu J."/>
            <person name="Acer S.C."/>
            <person name="Aftuck L."/>
            <person name="Alexander A."/>
            <person name="An P."/>
            <person name="Anderson E."/>
            <person name="Anderson S."/>
            <person name="Arachi H."/>
            <person name="Azer M."/>
            <person name="Bachantsang P."/>
            <person name="Barry A."/>
            <person name="Bayul T."/>
            <person name="Berlin A."/>
            <person name="Bessette D."/>
            <person name="Bloom T."/>
            <person name="Blye J."/>
            <person name="Boguslavskiy L."/>
            <person name="Bonnet C."/>
            <person name="Boukhgalter B."/>
            <person name="Bourzgui I."/>
            <person name="Brown A."/>
            <person name="Cahill P."/>
            <person name="Channer S."/>
            <person name="Cheshatsang Y."/>
            <person name="Chuda L."/>
            <person name="Citroen M."/>
            <person name="Collymore A."/>
            <person name="Cooke P."/>
            <person name="Costello M."/>
            <person name="D'Aco K."/>
            <person name="Daza R."/>
            <person name="De Haan G."/>
            <person name="DeGray S."/>
            <person name="DeMaso C."/>
            <person name="Dhargay N."/>
            <person name="Dooley K."/>
            <person name="Dooley E."/>
            <person name="Doricent M."/>
            <person name="Dorje P."/>
            <person name="Dorjee K."/>
            <person name="Dupes A."/>
            <person name="Elong R."/>
            <person name="Falk J."/>
            <person name="Farina A."/>
            <person name="Faro S."/>
            <person name="Ferguson D."/>
            <person name="Fisher S."/>
            <person name="Foley C.D."/>
            <person name="Franke A."/>
            <person name="Friedrich D."/>
            <person name="Gadbois L."/>
            <person name="Gearin G."/>
            <person name="Gearin C.R."/>
            <person name="Giannoukos G."/>
            <person name="Goode T."/>
            <person name="Graham J."/>
            <person name="Grandbois E."/>
            <person name="Grewal S."/>
            <person name="Gyaltsen K."/>
            <person name="Hafez N."/>
            <person name="Hagos B."/>
            <person name="Hall J."/>
            <person name="Henson C."/>
            <person name="Hollinger A."/>
            <person name="Honan T."/>
            <person name="Huard M.D."/>
            <person name="Hughes L."/>
            <person name="Hurhula B."/>
            <person name="Husby M.E."/>
            <person name="Kamat A."/>
            <person name="Kanga B."/>
            <person name="Kashin S."/>
            <person name="Khazanovich D."/>
            <person name="Kisner P."/>
            <person name="Lance K."/>
            <person name="Lara M."/>
            <person name="Lee W."/>
            <person name="Lennon N."/>
            <person name="Letendre F."/>
            <person name="LeVine R."/>
            <person name="Lipovsky A."/>
            <person name="Liu X."/>
            <person name="Liu J."/>
            <person name="Liu S."/>
            <person name="Lokyitsang T."/>
            <person name="Lokyitsang Y."/>
            <person name="Lubonja R."/>
            <person name="Lui A."/>
            <person name="MacDonald P."/>
            <person name="Magnisalis V."/>
            <person name="Maru K."/>
            <person name="Matthews C."/>
            <person name="McCusker W."/>
            <person name="McDonough S."/>
            <person name="Mehta T."/>
            <person name="Meldrim J."/>
            <person name="Meneus L."/>
            <person name="Mihai O."/>
            <person name="Mihalev A."/>
            <person name="Mihova T."/>
            <person name="Mittelman R."/>
            <person name="Mlenga V."/>
            <person name="Montmayeur A."/>
            <person name="Mulrain L."/>
            <person name="Navidi A."/>
            <person name="Naylor J."/>
            <person name="Negash T."/>
            <person name="Nguyen T."/>
            <person name="Nguyen N."/>
            <person name="Nicol R."/>
            <person name="Norbu C."/>
            <person name="Norbu N."/>
            <person name="Novod N."/>
            <person name="O'Neill B."/>
            <person name="Osman S."/>
            <person name="Markiewicz E."/>
            <person name="Oyono O.L."/>
            <person name="Patti C."/>
            <person name="Phunkhang P."/>
            <person name="Pierre F."/>
            <person name="Priest M."/>
            <person name="Raghuraman S."/>
            <person name="Rege F."/>
            <person name="Reyes R."/>
            <person name="Rise C."/>
            <person name="Rogov P."/>
            <person name="Ross K."/>
            <person name="Ryan E."/>
            <person name="Settipalli S."/>
            <person name="Shea T."/>
            <person name="Sherpa N."/>
            <person name="Shi L."/>
            <person name="Shih D."/>
            <person name="Sparrow T."/>
            <person name="Spaulding J."/>
            <person name="Stalker J."/>
            <person name="Stange-Thomann N."/>
            <person name="Stavropoulos S."/>
            <person name="Stone C."/>
            <person name="Strader C."/>
            <person name="Tesfaye S."/>
            <person name="Thomson T."/>
            <person name="Thoulutsang Y."/>
            <person name="Thoulutsang D."/>
            <person name="Topham K."/>
            <person name="Topping I."/>
            <person name="Tsamla T."/>
            <person name="Vassiliev H."/>
            <person name="Vo A."/>
            <person name="Wangchuk T."/>
            <person name="Wangdi T."/>
            <person name="Weiand M."/>
            <person name="Wilkinson J."/>
            <person name="Wilson A."/>
            <person name="Yadav S."/>
            <person name="Young G."/>
            <person name="Yu Q."/>
            <person name="Zembek L."/>
            <person name="Zhong D."/>
            <person name="Zimmer A."/>
            <person name="Zwirko Z."/>
            <person name="Jaffe D.B."/>
            <person name="Alvarez P."/>
            <person name="Brockman W."/>
            <person name="Butler J."/>
            <person name="Chin C."/>
            <person name="Gnerre S."/>
            <person name="Grabherr M."/>
            <person name="Kleber M."/>
            <person name="Mauceli E."/>
            <person name="MacCallum I."/>
        </authorList>
    </citation>
    <scope>NUCLEOTIDE SEQUENCE [LARGE SCALE GENOMIC DNA]</scope>
    <source>
        <strain evidence="3">white501</strain>
    </source>
</reference>
<dbReference type="STRING" id="7240.B4QEI3"/>
<proteinExistence type="predicted"/>
<feature type="region of interest" description="Disordered" evidence="1">
    <location>
        <begin position="1"/>
        <end position="65"/>
    </location>
</feature>
<feature type="compositionally biased region" description="Pro residues" evidence="1">
    <location>
        <begin position="27"/>
        <end position="54"/>
    </location>
</feature>
<organism evidence="2 3">
    <name type="scientific">Drosophila simulans</name>
    <name type="common">Fruit fly</name>
    <dbReference type="NCBI Taxonomy" id="7240"/>
    <lineage>
        <taxon>Eukaryota</taxon>
        <taxon>Metazoa</taxon>
        <taxon>Ecdysozoa</taxon>
        <taxon>Arthropoda</taxon>
        <taxon>Hexapoda</taxon>
        <taxon>Insecta</taxon>
        <taxon>Pterygota</taxon>
        <taxon>Neoptera</taxon>
        <taxon>Endopterygota</taxon>
        <taxon>Diptera</taxon>
        <taxon>Brachycera</taxon>
        <taxon>Muscomorpha</taxon>
        <taxon>Ephydroidea</taxon>
        <taxon>Drosophilidae</taxon>
        <taxon>Drosophila</taxon>
        <taxon>Sophophora</taxon>
    </lineage>
</organism>
<accession>B4QEI3</accession>
<evidence type="ECO:0000256" key="1">
    <source>
        <dbReference type="SAM" id="MobiDB-lite"/>
    </source>
</evidence>
<dbReference type="HOGENOM" id="CLU_2657135_0_0_1"/>
<dbReference type="EMBL" id="CM000362">
    <property type="protein sequence ID" value="EDX07857.1"/>
    <property type="molecule type" value="Genomic_DNA"/>
</dbReference>
<protein>
    <submittedName>
        <fullName evidence="2">GD17875</fullName>
    </submittedName>
</protein>
<sequence>MGEKPKSNFQVTVKEQHHSKRASTVPPAAPLPKAPVLPNKPAPTPAPSKPPPVPQKAEEDKLTKEDILDIIGLRFR</sequence>
<keyword evidence="3" id="KW-1185">Reference proteome</keyword>
<evidence type="ECO:0000313" key="3">
    <source>
        <dbReference type="Proteomes" id="UP000000304"/>
    </source>
</evidence>
<feature type="compositionally biased region" description="Basic and acidic residues" evidence="1">
    <location>
        <begin position="56"/>
        <end position="65"/>
    </location>
</feature>
<evidence type="ECO:0000313" key="2">
    <source>
        <dbReference type="EMBL" id="EDX07857.1"/>
    </source>
</evidence>
<dbReference type="Proteomes" id="UP000000304">
    <property type="component" value="Chromosome 2R"/>
</dbReference>
<name>B4QEI3_DROSI</name>